<dbReference type="Gene3D" id="3.40.30.10">
    <property type="entry name" value="Glutaredoxin"/>
    <property type="match status" value="1"/>
</dbReference>
<evidence type="ECO:0000313" key="2">
    <source>
        <dbReference type="EMBL" id="SJN12000.1"/>
    </source>
</evidence>
<feature type="domain" description="GST N-terminal" evidence="1">
    <location>
        <begin position="85"/>
        <end position="167"/>
    </location>
</feature>
<dbReference type="InterPro" id="IPR004045">
    <property type="entry name" value="Glutathione_S-Trfase_N"/>
</dbReference>
<evidence type="ECO:0000259" key="1">
    <source>
        <dbReference type="PROSITE" id="PS50404"/>
    </source>
</evidence>
<organism evidence="2 3">
    <name type="scientific">Halomonas citrativorans</name>
    <dbReference type="NCBI Taxonomy" id="2742612"/>
    <lineage>
        <taxon>Bacteria</taxon>
        <taxon>Pseudomonadati</taxon>
        <taxon>Pseudomonadota</taxon>
        <taxon>Gammaproteobacteria</taxon>
        <taxon>Oceanospirillales</taxon>
        <taxon>Halomonadaceae</taxon>
        <taxon>Halomonas</taxon>
    </lineage>
</organism>
<comment type="caution">
    <text evidence="2">The sequence shown here is derived from an EMBL/GenBank/DDBJ whole genome shotgun (WGS) entry which is preliminary data.</text>
</comment>
<protein>
    <submittedName>
        <fullName evidence="2">Glutaredoxin</fullName>
    </submittedName>
</protein>
<proteinExistence type="predicted"/>
<dbReference type="PROSITE" id="PS50404">
    <property type="entry name" value="GST_NTER"/>
    <property type="match status" value="1"/>
</dbReference>
<reference evidence="2 3" key="1">
    <citation type="submission" date="2017-02" db="EMBL/GenBank/DDBJ databases">
        <authorList>
            <person name="Dridi B."/>
        </authorList>
    </citation>
    <scope>NUCLEOTIDE SEQUENCE [LARGE SCALE GENOMIC DNA]</scope>
    <source>
        <strain evidence="2 3">JB380</strain>
    </source>
</reference>
<dbReference type="PROSITE" id="PS51354">
    <property type="entry name" value="GLUTAREDOXIN_2"/>
    <property type="match status" value="1"/>
</dbReference>
<evidence type="ECO:0000313" key="3">
    <source>
        <dbReference type="Proteomes" id="UP000196331"/>
    </source>
</evidence>
<dbReference type="InterPro" id="IPR036249">
    <property type="entry name" value="Thioredoxin-like_sf"/>
</dbReference>
<dbReference type="Pfam" id="PF13417">
    <property type="entry name" value="GST_N_3"/>
    <property type="match status" value="1"/>
</dbReference>
<accession>A0A1R4HWR2</accession>
<gene>
    <name evidence="2" type="ORF">CZ787_07110</name>
</gene>
<sequence length="167" mass="19245">MRARLFKAYLLARNLAVYNDVLFLRTLTHAPGLAMEFIMRVLIRYFFRGVRLVLAPVMLISEKLSTPNAVERAPADQARVDQACQNLALYQFRTCPFCIKVRKEIARLGLTIELRDVQHDPAHKQDLLEGGGKTKVPCLKIHHEDGREEWLYESDDINAWLHQQFGA</sequence>
<dbReference type="SUPFAM" id="SSF52833">
    <property type="entry name" value="Thioredoxin-like"/>
    <property type="match status" value="1"/>
</dbReference>
<name>A0A1R4HWR2_9GAMM</name>
<dbReference type="Proteomes" id="UP000196331">
    <property type="component" value="Unassembled WGS sequence"/>
</dbReference>
<dbReference type="AlphaFoldDB" id="A0A1R4HWR2"/>
<dbReference type="EMBL" id="FUKM01000028">
    <property type="protein sequence ID" value="SJN12000.1"/>
    <property type="molecule type" value="Genomic_DNA"/>
</dbReference>